<dbReference type="InterPro" id="IPR008381">
    <property type="entry name" value="SDHAF3/Sdh7"/>
</dbReference>
<sequence>MSASTSHLMRVRALYKGILKLHRGLPLQMKALGDHYVKEEFRAHKEAESAEVAVFMQEWTKYYVTLAKQLSQRKQRQEVGQNLSPQMLDNFSEEQLGQLHELFKETTLTEPSSQDESKPKS</sequence>
<comment type="caution">
    <text evidence="7">The sequence shown here is derived from an EMBL/GenBank/DDBJ whole genome shotgun (WGS) entry which is preliminary data.</text>
</comment>
<dbReference type="PANTHER" id="PTHR13137">
    <property type="entry name" value="DC11 ACN9 HOMOLOG"/>
    <property type="match status" value="1"/>
</dbReference>
<accession>A0AAV4HRZ1</accession>
<keyword evidence="4 6" id="KW-0496">Mitochondrion</keyword>
<comment type="subunit">
    <text evidence="6">Interacts with the iron-sulfur protein subunit within the SDH catalytic dimer.</text>
</comment>
<reference evidence="7 8" key="1">
    <citation type="journal article" date="2021" name="Elife">
        <title>Chloroplast acquisition without the gene transfer in kleptoplastic sea slugs, Plakobranchus ocellatus.</title>
        <authorList>
            <person name="Maeda T."/>
            <person name="Takahashi S."/>
            <person name="Yoshida T."/>
            <person name="Shimamura S."/>
            <person name="Takaki Y."/>
            <person name="Nagai Y."/>
            <person name="Toyoda A."/>
            <person name="Suzuki Y."/>
            <person name="Arimoto A."/>
            <person name="Ishii H."/>
            <person name="Satoh N."/>
            <person name="Nishiyama T."/>
            <person name="Hasebe M."/>
            <person name="Maruyama T."/>
            <person name="Minagawa J."/>
            <person name="Obokata J."/>
            <person name="Shigenobu S."/>
        </authorList>
    </citation>
    <scope>NUCLEOTIDE SEQUENCE [LARGE SCALE GENOMIC DNA]</scope>
</reference>
<keyword evidence="8" id="KW-1185">Reference proteome</keyword>
<organism evidence="7 8">
    <name type="scientific">Elysia marginata</name>
    <dbReference type="NCBI Taxonomy" id="1093978"/>
    <lineage>
        <taxon>Eukaryota</taxon>
        <taxon>Metazoa</taxon>
        <taxon>Spiralia</taxon>
        <taxon>Lophotrochozoa</taxon>
        <taxon>Mollusca</taxon>
        <taxon>Gastropoda</taxon>
        <taxon>Heterobranchia</taxon>
        <taxon>Euthyneura</taxon>
        <taxon>Panpulmonata</taxon>
        <taxon>Sacoglossa</taxon>
        <taxon>Placobranchoidea</taxon>
        <taxon>Plakobranchidae</taxon>
        <taxon>Elysia</taxon>
    </lineage>
</organism>
<dbReference type="GO" id="GO:0034553">
    <property type="term" value="P:mitochondrial respiratory chain complex II assembly"/>
    <property type="evidence" value="ECO:0007669"/>
    <property type="project" value="UniProtKB-UniRule"/>
</dbReference>
<evidence type="ECO:0000256" key="4">
    <source>
        <dbReference type="ARBA" id="ARBA00023128"/>
    </source>
</evidence>
<dbReference type="PANTHER" id="PTHR13137:SF6">
    <property type="entry name" value="SUCCINATE DEHYDROGENASE ASSEMBLY FACTOR 3, MITOCHONDRIAL"/>
    <property type="match status" value="1"/>
</dbReference>
<proteinExistence type="inferred from homology"/>
<comment type="function">
    <text evidence="6">Plays an essential role in the assembly of succinate dehydrogenase (SDH), an enzyme complex (also referred to as respiratory complex II) that is a component of both the tricarboxylic acid (TCA) cycle and the mitochondrial electron transport chain, and which couples the oxidation of succinate to fumarate with the reduction of ubiquinone (coenzyme Q) to ubiquinol. Promotes maturation of the iron-sulfur protein subunit of the SDH catalytic dimer, protecting it from the deleterious effects of oxidants. May act together with SDHAF1.</text>
</comment>
<dbReference type="Proteomes" id="UP000762676">
    <property type="component" value="Unassembled WGS sequence"/>
</dbReference>
<evidence type="ECO:0000313" key="8">
    <source>
        <dbReference type="Proteomes" id="UP000762676"/>
    </source>
</evidence>
<dbReference type="AlphaFoldDB" id="A0AAV4HRZ1"/>
<evidence type="ECO:0000256" key="3">
    <source>
        <dbReference type="ARBA" id="ARBA00022946"/>
    </source>
</evidence>
<keyword evidence="5 6" id="KW-0143">Chaperone</keyword>
<evidence type="ECO:0000256" key="5">
    <source>
        <dbReference type="ARBA" id="ARBA00023186"/>
    </source>
</evidence>
<protein>
    <recommendedName>
        <fullName evidence="6">Succinate dehydrogenase assembly factor 3</fullName>
        <shortName evidence="6">SDH assembly factor 3</shortName>
        <shortName evidence="6">SDHAF3</shortName>
    </recommendedName>
</protein>
<dbReference type="Pfam" id="PF13233">
    <property type="entry name" value="Complex1_LYR_2"/>
    <property type="match status" value="1"/>
</dbReference>
<gene>
    <name evidence="7" type="ORF">ElyMa_004547600</name>
</gene>
<comment type="subcellular location">
    <subcellularLocation>
        <location evidence="1 6">Mitochondrion matrix</location>
    </subcellularLocation>
</comment>
<evidence type="ECO:0000256" key="2">
    <source>
        <dbReference type="ARBA" id="ARBA00006020"/>
    </source>
</evidence>
<evidence type="ECO:0000256" key="6">
    <source>
        <dbReference type="RuleBase" id="RU368039"/>
    </source>
</evidence>
<comment type="similarity">
    <text evidence="2 6">Belongs to the complex I LYR family. SDHAF3 subfamily.</text>
</comment>
<name>A0AAV4HRZ1_9GAST</name>
<evidence type="ECO:0000313" key="7">
    <source>
        <dbReference type="EMBL" id="GFS00173.1"/>
    </source>
</evidence>
<evidence type="ECO:0000256" key="1">
    <source>
        <dbReference type="ARBA" id="ARBA00004305"/>
    </source>
</evidence>
<dbReference type="GO" id="GO:0005759">
    <property type="term" value="C:mitochondrial matrix"/>
    <property type="evidence" value="ECO:0007669"/>
    <property type="project" value="UniProtKB-SubCell"/>
</dbReference>
<dbReference type="GO" id="GO:0006105">
    <property type="term" value="P:succinate metabolic process"/>
    <property type="evidence" value="ECO:0007669"/>
    <property type="project" value="TreeGrafter"/>
</dbReference>
<dbReference type="CDD" id="cd20270">
    <property type="entry name" value="Complex1_LYR_SDHAF3_LYRM10"/>
    <property type="match status" value="1"/>
</dbReference>
<dbReference type="EMBL" id="BMAT01009169">
    <property type="protein sequence ID" value="GFS00173.1"/>
    <property type="molecule type" value="Genomic_DNA"/>
</dbReference>
<dbReference type="GO" id="GO:0005758">
    <property type="term" value="C:mitochondrial intermembrane space"/>
    <property type="evidence" value="ECO:0007669"/>
    <property type="project" value="TreeGrafter"/>
</dbReference>
<keyword evidence="3" id="KW-0809">Transit peptide</keyword>